<dbReference type="PANTHER" id="PTHR46890:SF48">
    <property type="entry name" value="RNA-DIRECTED DNA POLYMERASE"/>
    <property type="match status" value="1"/>
</dbReference>
<gene>
    <name evidence="1" type="ORF">Ddye_030216</name>
</gene>
<evidence type="ECO:0000313" key="1">
    <source>
        <dbReference type="EMBL" id="KAK2635424.1"/>
    </source>
</evidence>
<name>A0AAD9TFY1_9ROSI</name>
<dbReference type="EMBL" id="JANJYI010000009">
    <property type="protein sequence ID" value="KAK2635424.1"/>
    <property type="molecule type" value="Genomic_DNA"/>
</dbReference>
<proteinExistence type="predicted"/>
<evidence type="ECO:0000313" key="2">
    <source>
        <dbReference type="Proteomes" id="UP001280121"/>
    </source>
</evidence>
<dbReference type="Proteomes" id="UP001280121">
    <property type="component" value="Unassembled WGS sequence"/>
</dbReference>
<accession>A0AAD9TFY1</accession>
<reference evidence="1" key="1">
    <citation type="journal article" date="2023" name="Plant J.">
        <title>Genome sequences and population genomics provide insights into the demographic history, inbreeding, and mutation load of two 'living fossil' tree species of Dipteronia.</title>
        <authorList>
            <person name="Feng Y."/>
            <person name="Comes H.P."/>
            <person name="Chen J."/>
            <person name="Zhu S."/>
            <person name="Lu R."/>
            <person name="Zhang X."/>
            <person name="Li P."/>
            <person name="Qiu J."/>
            <person name="Olsen K.M."/>
            <person name="Qiu Y."/>
        </authorList>
    </citation>
    <scope>NUCLEOTIDE SEQUENCE</scope>
    <source>
        <strain evidence="1">KIB01</strain>
    </source>
</reference>
<comment type="caution">
    <text evidence="1">The sequence shown here is derived from an EMBL/GenBank/DDBJ whole genome shotgun (WGS) entry which is preliminary data.</text>
</comment>
<evidence type="ECO:0008006" key="3">
    <source>
        <dbReference type="Google" id="ProtNLM"/>
    </source>
</evidence>
<sequence>MRMILDCVHPCRPYEKSRFLDAIFTPAEVRKTIFDMALTKTPGLDGLPTFFYQKYWPIVGEKVTSACLGVLNHGFGLEAETLIVMISKVKRAVRMLDFHPISLRNVTYKIVAKTLANRLRTVIDDVISET</sequence>
<dbReference type="PANTHER" id="PTHR46890">
    <property type="entry name" value="NON-LTR RETROLELEMENT REVERSE TRANSCRIPTASE-LIKE PROTEIN-RELATED"/>
    <property type="match status" value="1"/>
</dbReference>
<protein>
    <recommendedName>
        <fullName evidence="3">Reverse transcriptase</fullName>
    </recommendedName>
</protein>
<dbReference type="AlphaFoldDB" id="A0AAD9TFY1"/>
<organism evidence="1 2">
    <name type="scientific">Dipteronia dyeriana</name>
    <dbReference type="NCBI Taxonomy" id="168575"/>
    <lineage>
        <taxon>Eukaryota</taxon>
        <taxon>Viridiplantae</taxon>
        <taxon>Streptophyta</taxon>
        <taxon>Embryophyta</taxon>
        <taxon>Tracheophyta</taxon>
        <taxon>Spermatophyta</taxon>
        <taxon>Magnoliopsida</taxon>
        <taxon>eudicotyledons</taxon>
        <taxon>Gunneridae</taxon>
        <taxon>Pentapetalae</taxon>
        <taxon>rosids</taxon>
        <taxon>malvids</taxon>
        <taxon>Sapindales</taxon>
        <taxon>Sapindaceae</taxon>
        <taxon>Hippocastanoideae</taxon>
        <taxon>Acereae</taxon>
        <taxon>Dipteronia</taxon>
    </lineage>
</organism>
<keyword evidence="2" id="KW-1185">Reference proteome</keyword>
<dbReference type="InterPro" id="IPR052343">
    <property type="entry name" value="Retrotransposon-Effector_Assoc"/>
</dbReference>